<organism evidence="1 2">
    <name type="scientific">Trichinella britovi</name>
    <name type="common">Parasitic roundworm</name>
    <dbReference type="NCBI Taxonomy" id="45882"/>
    <lineage>
        <taxon>Eukaryota</taxon>
        <taxon>Metazoa</taxon>
        <taxon>Ecdysozoa</taxon>
        <taxon>Nematoda</taxon>
        <taxon>Enoplea</taxon>
        <taxon>Dorylaimia</taxon>
        <taxon>Trichinellida</taxon>
        <taxon>Trichinellidae</taxon>
        <taxon>Trichinella</taxon>
    </lineage>
</organism>
<gene>
    <name evidence="1" type="ORF">T03_7508</name>
</gene>
<protein>
    <submittedName>
        <fullName evidence="1">Uncharacterized protein</fullName>
    </submittedName>
</protein>
<evidence type="ECO:0000313" key="2">
    <source>
        <dbReference type="Proteomes" id="UP000054653"/>
    </source>
</evidence>
<comment type="caution">
    <text evidence="1">The sequence shown here is derived from an EMBL/GenBank/DDBJ whole genome shotgun (WGS) entry which is preliminary data.</text>
</comment>
<accession>A0A0V1CY97</accession>
<evidence type="ECO:0000313" key="1">
    <source>
        <dbReference type="EMBL" id="KRY54200.1"/>
    </source>
</evidence>
<dbReference type="AlphaFoldDB" id="A0A0V1CY97"/>
<sequence>MAIVSTTLGSLWSGRDPGFHSDYAVEMWCAALMGVGLWRADIDGRRIFIRTGDVVHNSGLEVERLSAGFCGGYAAPME</sequence>
<dbReference type="Proteomes" id="UP000054653">
    <property type="component" value="Unassembled WGS sequence"/>
</dbReference>
<reference evidence="1 2" key="1">
    <citation type="submission" date="2015-01" db="EMBL/GenBank/DDBJ databases">
        <title>Evolution of Trichinella species and genotypes.</title>
        <authorList>
            <person name="Korhonen P.K."/>
            <person name="Edoardo P."/>
            <person name="Giuseppe L.R."/>
            <person name="Gasser R.B."/>
        </authorList>
    </citation>
    <scope>NUCLEOTIDE SEQUENCE [LARGE SCALE GENOMIC DNA]</scope>
    <source>
        <strain evidence="1">ISS120</strain>
    </source>
</reference>
<dbReference type="EMBL" id="JYDI01000073">
    <property type="protein sequence ID" value="KRY54200.1"/>
    <property type="molecule type" value="Genomic_DNA"/>
</dbReference>
<name>A0A0V1CY97_TRIBR</name>
<keyword evidence="2" id="KW-1185">Reference proteome</keyword>
<proteinExistence type="predicted"/>